<proteinExistence type="predicted"/>
<protein>
    <submittedName>
        <fullName evidence="1">Uncharacterized protein</fullName>
    </submittedName>
</protein>
<accession>A0A7J8E8I0</accession>
<keyword evidence="2" id="KW-1185">Reference proteome</keyword>
<evidence type="ECO:0000313" key="2">
    <source>
        <dbReference type="Proteomes" id="UP000593571"/>
    </source>
</evidence>
<name>A0A7J8E8I0_ROUAE</name>
<dbReference type="EMBL" id="JACASE010000010">
    <property type="protein sequence ID" value="KAF6431616.1"/>
    <property type="molecule type" value="Genomic_DNA"/>
</dbReference>
<dbReference type="Proteomes" id="UP000593571">
    <property type="component" value="Unassembled WGS sequence"/>
</dbReference>
<reference evidence="1 2" key="1">
    <citation type="journal article" date="2020" name="Nature">
        <title>Six reference-quality genomes reveal evolution of bat adaptations.</title>
        <authorList>
            <person name="Jebb D."/>
            <person name="Huang Z."/>
            <person name="Pippel M."/>
            <person name="Hughes G.M."/>
            <person name="Lavrichenko K."/>
            <person name="Devanna P."/>
            <person name="Winkler S."/>
            <person name="Jermiin L.S."/>
            <person name="Skirmuntt E.C."/>
            <person name="Katzourakis A."/>
            <person name="Burkitt-Gray L."/>
            <person name="Ray D.A."/>
            <person name="Sullivan K.A.M."/>
            <person name="Roscito J.G."/>
            <person name="Kirilenko B.M."/>
            <person name="Davalos L.M."/>
            <person name="Corthals A.P."/>
            <person name="Power M.L."/>
            <person name="Jones G."/>
            <person name="Ransome R.D."/>
            <person name="Dechmann D.K.N."/>
            <person name="Locatelli A.G."/>
            <person name="Puechmaille S.J."/>
            <person name="Fedrigo O."/>
            <person name="Jarvis E.D."/>
            <person name="Hiller M."/>
            <person name="Vernes S.C."/>
            <person name="Myers E.W."/>
            <person name="Teeling E.C."/>
        </authorList>
    </citation>
    <scope>NUCLEOTIDE SEQUENCE [LARGE SCALE GENOMIC DNA]</scope>
    <source>
        <strain evidence="1">MRouAeg1</strain>
        <tissue evidence="1">Muscle</tissue>
    </source>
</reference>
<dbReference type="AlphaFoldDB" id="A0A7J8E8I0"/>
<sequence>MLEYEQCSRQIKYYPSPEEITILEDKMSQETRWSLNTEKPKETITSWVPFLLLHLDGRLLCPGRPLLSSRFELLSHKMVVAQLNFRFIVCFHILSIWQVSASRFPIRKRQDLKLLKIWKCQKFRTF</sequence>
<gene>
    <name evidence="1" type="ORF">HJG63_008127</name>
</gene>
<evidence type="ECO:0000313" key="1">
    <source>
        <dbReference type="EMBL" id="KAF6431616.1"/>
    </source>
</evidence>
<organism evidence="1 2">
    <name type="scientific">Rousettus aegyptiacus</name>
    <name type="common">Egyptian fruit bat</name>
    <name type="synonym">Pteropus aegyptiacus</name>
    <dbReference type="NCBI Taxonomy" id="9407"/>
    <lineage>
        <taxon>Eukaryota</taxon>
        <taxon>Metazoa</taxon>
        <taxon>Chordata</taxon>
        <taxon>Craniata</taxon>
        <taxon>Vertebrata</taxon>
        <taxon>Euteleostomi</taxon>
        <taxon>Mammalia</taxon>
        <taxon>Eutheria</taxon>
        <taxon>Laurasiatheria</taxon>
        <taxon>Chiroptera</taxon>
        <taxon>Yinpterochiroptera</taxon>
        <taxon>Pteropodoidea</taxon>
        <taxon>Pteropodidae</taxon>
        <taxon>Rousettinae</taxon>
        <taxon>Rousettus</taxon>
    </lineage>
</organism>
<comment type="caution">
    <text evidence="1">The sequence shown here is derived from an EMBL/GenBank/DDBJ whole genome shotgun (WGS) entry which is preliminary data.</text>
</comment>